<evidence type="ECO:0000313" key="10">
    <source>
        <dbReference type="Proteomes" id="UP000830375"/>
    </source>
</evidence>
<dbReference type="EMBL" id="JACTAM010002347">
    <property type="protein sequence ID" value="KAI2645059.1"/>
    <property type="molecule type" value="Genomic_DNA"/>
</dbReference>
<dbReference type="InterPro" id="IPR041373">
    <property type="entry name" value="RT_RNaseH"/>
</dbReference>
<keyword evidence="1" id="KW-0808">Transferase</keyword>
<evidence type="ECO:0000256" key="7">
    <source>
        <dbReference type="ARBA" id="ARBA00023125"/>
    </source>
</evidence>
<dbReference type="Proteomes" id="UP000830375">
    <property type="component" value="Unassembled WGS sequence"/>
</dbReference>
<dbReference type="InterPro" id="IPR052055">
    <property type="entry name" value="Hepadnavirus_pol/RT"/>
</dbReference>
<dbReference type="Gene3D" id="1.10.150.130">
    <property type="match status" value="1"/>
</dbReference>
<protein>
    <submittedName>
        <fullName evidence="9">Retrovirus-related Pol polyprotein from transposon 17.6</fullName>
    </submittedName>
</protein>
<feature type="domain" description="Reverse transcriptase RNase H-like" evidence="8">
    <location>
        <begin position="367"/>
        <end position="440"/>
    </location>
</feature>
<dbReference type="Pfam" id="PF17917">
    <property type="entry name" value="RT_RNaseH"/>
    <property type="match status" value="1"/>
</dbReference>
<comment type="caution">
    <text evidence="9">The sequence shown here is derived from an EMBL/GenBank/DDBJ whole genome shotgun (WGS) entry which is preliminary data.</text>
</comment>
<dbReference type="CDD" id="cd09275">
    <property type="entry name" value="RNase_HI_RT_DIRS1"/>
    <property type="match status" value="1"/>
</dbReference>
<keyword evidence="10" id="KW-1185">Reference proteome</keyword>
<dbReference type="InterPro" id="IPR010998">
    <property type="entry name" value="Integrase_recombinase_N"/>
</dbReference>
<accession>A0ABQ8L3Z0</accession>
<dbReference type="InterPro" id="IPR043502">
    <property type="entry name" value="DNA/RNA_pol_sf"/>
</dbReference>
<keyword evidence="4" id="KW-0255">Endonuclease</keyword>
<sequence>MAAVSNVIPFGLLFMRPLQWCLKTKGVLPEGKPALHDQGHAAMPTCLGHVEKTLVLVSEPGAGSSLSPRMLLGKGVVHRILRCPSLLGALGRLACQPCRCFRAQRSPASPHLSLPPGNVAELGSSPPLWGSLQQLVRLSPAGHPLQDTELAAHTRGQSRETERGYRIQFGAPPPPFYGISTVVSPEQGLVMEQEVETLLRKEATEVVPPHVRESGFYSRYFIVPGKDGVVSQIRSEDWFVTVDLKDTYFHVSILPQHMKFLRFAFTGKAYQYRVLLRTTYLGVVWDSTTMQARLSPARFESILCHESERRPVTHCKAVPATAGSDGSCVQCDTFWPAVTRQCLRALDMWKKPWFLSQGPVLGAPCHRVTLATDASLTGWGAVMSGHPARGLWSSRHLTWHISCLEMLAVFRALKHFLPDLIGHHVLVRTDNTAVDKLLSLRAVHVPGHLNMGADILSRQGLRPGEWMLHPPWGLVQMWPRLRLYAFPLIALLPGAGVLEFVGVAPEGAHLIAPGLSTEVVETILQSRAPSSRKLYALKWKPFTSWCGDCQQDSVNCPVGTVLRFLQVQFSTGLAHSTLKVYVAAISAYHAPLGGSSVGWNPLVTRFLRGALRPRPLAMCSLLSVVGMLFHSFESSDLPFLGVKALFS</sequence>
<evidence type="ECO:0000256" key="2">
    <source>
        <dbReference type="ARBA" id="ARBA00022695"/>
    </source>
</evidence>
<keyword evidence="3" id="KW-0540">Nuclease</keyword>
<evidence type="ECO:0000313" key="9">
    <source>
        <dbReference type="EMBL" id="KAI2645059.1"/>
    </source>
</evidence>
<evidence type="ECO:0000256" key="5">
    <source>
        <dbReference type="ARBA" id="ARBA00022801"/>
    </source>
</evidence>
<keyword evidence="5" id="KW-0378">Hydrolase</keyword>
<evidence type="ECO:0000256" key="4">
    <source>
        <dbReference type="ARBA" id="ARBA00022759"/>
    </source>
</evidence>
<dbReference type="SUPFAM" id="SSF56672">
    <property type="entry name" value="DNA/RNA polymerases"/>
    <property type="match status" value="1"/>
</dbReference>
<dbReference type="PANTHER" id="PTHR33050">
    <property type="entry name" value="REVERSE TRANSCRIPTASE DOMAIN-CONTAINING PROTEIN"/>
    <property type="match status" value="1"/>
</dbReference>
<organism evidence="9 10">
    <name type="scientific">Labeo rohita</name>
    <name type="common">Indian major carp</name>
    <name type="synonym">Cyprinus rohita</name>
    <dbReference type="NCBI Taxonomy" id="84645"/>
    <lineage>
        <taxon>Eukaryota</taxon>
        <taxon>Metazoa</taxon>
        <taxon>Chordata</taxon>
        <taxon>Craniata</taxon>
        <taxon>Vertebrata</taxon>
        <taxon>Euteleostomi</taxon>
        <taxon>Actinopterygii</taxon>
        <taxon>Neopterygii</taxon>
        <taxon>Teleostei</taxon>
        <taxon>Ostariophysi</taxon>
        <taxon>Cypriniformes</taxon>
        <taxon>Cyprinidae</taxon>
        <taxon>Labeoninae</taxon>
        <taxon>Labeonini</taxon>
        <taxon>Labeo</taxon>
    </lineage>
</organism>
<evidence type="ECO:0000256" key="3">
    <source>
        <dbReference type="ARBA" id="ARBA00022722"/>
    </source>
</evidence>
<evidence type="ECO:0000256" key="1">
    <source>
        <dbReference type="ARBA" id="ARBA00022679"/>
    </source>
</evidence>
<evidence type="ECO:0000256" key="6">
    <source>
        <dbReference type="ARBA" id="ARBA00022918"/>
    </source>
</evidence>
<dbReference type="PANTHER" id="PTHR33050:SF7">
    <property type="entry name" value="RIBONUCLEASE H"/>
    <property type="match status" value="1"/>
</dbReference>
<keyword evidence="2" id="KW-0548">Nucleotidyltransferase</keyword>
<evidence type="ECO:0000259" key="8">
    <source>
        <dbReference type="Pfam" id="PF17917"/>
    </source>
</evidence>
<proteinExistence type="predicted"/>
<reference evidence="9 10" key="1">
    <citation type="submission" date="2022-01" db="EMBL/GenBank/DDBJ databases">
        <title>A high-quality chromosome-level genome assembly of rohu carp, Labeo rohita.</title>
        <authorList>
            <person name="Arick M.A. II"/>
            <person name="Hsu C.-Y."/>
            <person name="Magbanua Z."/>
            <person name="Pechanova O."/>
            <person name="Grover C."/>
            <person name="Miller E."/>
            <person name="Thrash A."/>
            <person name="Ezzel L."/>
            <person name="Alam S."/>
            <person name="Benzie J."/>
            <person name="Hamilton M."/>
            <person name="Karsi A."/>
            <person name="Lawrence M.L."/>
            <person name="Peterson D.G."/>
        </authorList>
    </citation>
    <scope>NUCLEOTIDE SEQUENCE [LARGE SCALE GENOMIC DNA]</scope>
    <source>
        <strain evidence="10">BAU-BD-2019</strain>
        <tissue evidence="9">Blood</tissue>
    </source>
</reference>
<dbReference type="SUPFAM" id="SSF47823">
    <property type="entry name" value="lambda integrase-like, N-terminal domain"/>
    <property type="match status" value="1"/>
</dbReference>
<name>A0ABQ8L3Z0_LABRO</name>
<keyword evidence="7" id="KW-0238">DNA-binding</keyword>
<gene>
    <name evidence="9" type="ORF">H4Q32_026843</name>
</gene>
<keyword evidence="6" id="KW-0695">RNA-directed DNA polymerase</keyword>